<proteinExistence type="predicted"/>
<evidence type="ECO:0000313" key="1">
    <source>
        <dbReference type="EMBL" id="KAG5638661.1"/>
    </source>
</evidence>
<accession>A0A9P7FWW4</accession>
<gene>
    <name evidence="1" type="ORF">H0H81_011213</name>
</gene>
<dbReference type="Proteomes" id="UP000717328">
    <property type="component" value="Unassembled WGS sequence"/>
</dbReference>
<dbReference type="Gene3D" id="3.40.50.300">
    <property type="entry name" value="P-loop containing nucleotide triphosphate hydrolases"/>
    <property type="match status" value="1"/>
</dbReference>
<dbReference type="SUPFAM" id="SSF52540">
    <property type="entry name" value="P-loop containing nucleoside triphosphate hydrolases"/>
    <property type="match status" value="1"/>
</dbReference>
<reference evidence="1" key="1">
    <citation type="submission" date="2021-02" db="EMBL/GenBank/DDBJ databases">
        <authorList>
            <person name="Nieuwenhuis M."/>
            <person name="Van De Peppel L.J.J."/>
        </authorList>
    </citation>
    <scope>NUCLEOTIDE SEQUENCE</scope>
    <source>
        <strain evidence="1">D49</strain>
    </source>
</reference>
<protein>
    <recommendedName>
        <fullName evidence="3">G domain-containing protein</fullName>
    </recommendedName>
</protein>
<dbReference type="InterPro" id="IPR027417">
    <property type="entry name" value="P-loop_NTPase"/>
</dbReference>
<dbReference type="EMBL" id="JABCKI010005751">
    <property type="protein sequence ID" value="KAG5638661.1"/>
    <property type="molecule type" value="Genomic_DNA"/>
</dbReference>
<dbReference type="AlphaFoldDB" id="A0A9P7FWW4"/>
<dbReference type="OrthoDB" id="8954335at2759"/>
<evidence type="ECO:0008006" key="3">
    <source>
        <dbReference type="Google" id="ProtNLM"/>
    </source>
</evidence>
<name>A0A9P7FWW4_9AGAR</name>
<reference evidence="1" key="2">
    <citation type="submission" date="2021-10" db="EMBL/GenBank/DDBJ databases">
        <title>Phylogenomics reveals ancestral predisposition of the termite-cultivated fungus Termitomyces towards a domesticated lifestyle.</title>
        <authorList>
            <person name="Auxier B."/>
            <person name="Grum-Grzhimaylo A."/>
            <person name="Cardenas M.E."/>
            <person name="Lodge J.D."/>
            <person name="Laessoe T."/>
            <person name="Pedersen O."/>
            <person name="Smith M.E."/>
            <person name="Kuyper T.W."/>
            <person name="Franco-Molano E.A."/>
            <person name="Baroni T.J."/>
            <person name="Aanen D.K."/>
        </authorList>
    </citation>
    <scope>NUCLEOTIDE SEQUENCE</scope>
    <source>
        <strain evidence="1">D49</strain>
    </source>
</reference>
<comment type="caution">
    <text evidence="1">The sequence shown here is derived from an EMBL/GenBank/DDBJ whole genome shotgun (WGS) entry which is preliminary data.</text>
</comment>
<organism evidence="1 2">
    <name type="scientific">Sphagnurus paluster</name>
    <dbReference type="NCBI Taxonomy" id="117069"/>
    <lineage>
        <taxon>Eukaryota</taxon>
        <taxon>Fungi</taxon>
        <taxon>Dikarya</taxon>
        <taxon>Basidiomycota</taxon>
        <taxon>Agaricomycotina</taxon>
        <taxon>Agaricomycetes</taxon>
        <taxon>Agaricomycetidae</taxon>
        <taxon>Agaricales</taxon>
        <taxon>Tricholomatineae</taxon>
        <taxon>Lyophyllaceae</taxon>
        <taxon>Sphagnurus</taxon>
    </lineage>
</organism>
<sequence>MESPNKTSGQRRTWKGKSILKKGDTIMKGGKDTDVVIPQLQTVAAGPSIGHDLKSHTQVIAHFIITHPKYPERRLIFVDTPGFDDTYIDDSEILRRIAVWLAKSYSDHMKLAGVIYLHEISQPRMMGAPRRNLEMFRELCGEDAVKNVVLGTTKWDDVTPEIGNKREEQLREKYWGHMLTLGSKMSRVENNKEAVWKVIDHILNNQPVDALVIQEELVDHRRIIPETAAGRALRATLQELLETQEKATAQLKATDKTSRQMLEESKNKIRSISQQIGALKIPLSRRITAFFSKKYVSKSSFLQANSTY</sequence>
<evidence type="ECO:0000313" key="2">
    <source>
        <dbReference type="Proteomes" id="UP000717328"/>
    </source>
</evidence>
<keyword evidence="2" id="KW-1185">Reference proteome</keyword>